<feature type="region of interest" description="Disordered" evidence="1">
    <location>
        <begin position="103"/>
        <end position="122"/>
    </location>
</feature>
<sequence length="358" mass="38709">MAHDHATPPLARCPFALAMAQDKCHAISDPPSSPPSTPHVTVALGRAVNLPTMFLSMDMAKTHAIMARFRPIAPKPSLPRPSLAEGTCPKVPSAGALRLRAPRSCRARKRGRAELAPNPNKRQRSILPVLAAAGPPAQLSPTYPTVVPFSHQKSVCDIPTLAVLPRSPEAKADAAVPVEQDLLQKLQEPRVIVPQPVRPVGSSISVGSICPDANAVPAVPVSKRPEEVEEEVESDELPAVVSDSQNRVRLANSAYKEMVGQPECPWLDSMILSGRGMLPVKSLPRRISGEVMLDMKDSSVPKTSSGFSCKVTIEWACNGRKNLVNVPCNVIRLFCQSRDYLFAWRFDISKASATYCEA</sequence>
<dbReference type="Proteomes" id="UP000287651">
    <property type="component" value="Unassembled WGS sequence"/>
</dbReference>
<evidence type="ECO:0000313" key="3">
    <source>
        <dbReference type="EMBL" id="RRT77087.1"/>
    </source>
</evidence>
<name>A0A427ALF0_ENSVE</name>
<gene>
    <name evidence="3" type="ORF">B296_00016699</name>
</gene>
<protein>
    <recommendedName>
        <fullName evidence="2">DUF7950 domain-containing protein</fullName>
    </recommendedName>
</protein>
<dbReference type="InterPro" id="IPR057710">
    <property type="entry name" value="DUF7950"/>
</dbReference>
<evidence type="ECO:0000313" key="4">
    <source>
        <dbReference type="Proteomes" id="UP000287651"/>
    </source>
</evidence>
<evidence type="ECO:0000259" key="2">
    <source>
        <dbReference type="Pfam" id="PF25821"/>
    </source>
</evidence>
<dbReference type="PANTHER" id="PTHR33595:SF3">
    <property type="entry name" value="PAS DOMAIN-CONTAINING PROTEIN"/>
    <property type="match status" value="1"/>
</dbReference>
<dbReference type="PANTHER" id="PTHR33595">
    <property type="entry name" value="VON WILLEBRAND FACTOR A DOMAIN PROTEIN"/>
    <property type="match status" value="1"/>
</dbReference>
<evidence type="ECO:0000256" key="1">
    <source>
        <dbReference type="SAM" id="MobiDB-lite"/>
    </source>
</evidence>
<feature type="domain" description="DUF7950" evidence="2">
    <location>
        <begin position="224"/>
        <end position="351"/>
    </location>
</feature>
<comment type="caution">
    <text evidence="3">The sequence shown here is derived from an EMBL/GenBank/DDBJ whole genome shotgun (WGS) entry which is preliminary data.</text>
</comment>
<dbReference type="Pfam" id="PF25821">
    <property type="entry name" value="DUF7950"/>
    <property type="match status" value="1"/>
</dbReference>
<accession>A0A427ALF0</accession>
<organism evidence="3 4">
    <name type="scientific">Ensete ventricosum</name>
    <name type="common">Abyssinian banana</name>
    <name type="synonym">Musa ensete</name>
    <dbReference type="NCBI Taxonomy" id="4639"/>
    <lineage>
        <taxon>Eukaryota</taxon>
        <taxon>Viridiplantae</taxon>
        <taxon>Streptophyta</taxon>
        <taxon>Embryophyta</taxon>
        <taxon>Tracheophyta</taxon>
        <taxon>Spermatophyta</taxon>
        <taxon>Magnoliopsida</taxon>
        <taxon>Liliopsida</taxon>
        <taxon>Zingiberales</taxon>
        <taxon>Musaceae</taxon>
        <taxon>Ensete</taxon>
    </lineage>
</organism>
<reference evidence="3 4" key="1">
    <citation type="journal article" date="2014" name="Agronomy (Basel)">
        <title>A Draft Genome Sequence for Ensete ventricosum, the Drought-Tolerant Tree Against Hunger.</title>
        <authorList>
            <person name="Harrison J."/>
            <person name="Moore K.A."/>
            <person name="Paszkiewicz K."/>
            <person name="Jones T."/>
            <person name="Grant M."/>
            <person name="Ambacheew D."/>
            <person name="Muzemil S."/>
            <person name="Studholme D.J."/>
        </authorList>
    </citation>
    <scope>NUCLEOTIDE SEQUENCE [LARGE SCALE GENOMIC DNA]</scope>
</reference>
<dbReference type="EMBL" id="AMZH03002019">
    <property type="protein sequence ID" value="RRT77087.1"/>
    <property type="molecule type" value="Genomic_DNA"/>
</dbReference>
<proteinExistence type="predicted"/>
<dbReference type="AlphaFoldDB" id="A0A427ALF0"/>